<dbReference type="InterPro" id="IPR002762">
    <property type="entry name" value="CbiX-like"/>
</dbReference>
<dbReference type="Pfam" id="PF01903">
    <property type="entry name" value="CbiX"/>
    <property type="match status" value="1"/>
</dbReference>
<keyword evidence="2" id="KW-0456">Lyase</keyword>
<evidence type="ECO:0000256" key="2">
    <source>
        <dbReference type="ARBA" id="ARBA00023239"/>
    </source>
</evidence>
<gene>
    <name evidence="4" type="ORF">G3M78_04500</name>
</gene>
<evidence type="ECO:0000313" key="4">
    <source>
        <dbReference type="EMBL" id="QPJ64689.1"/>
    </source>
</evidence>
<evidence type="ECO:0008006" key="6">
    <source>
        <dbReference type="Google" id="ProtNLM"/>
    </source>
</evidence>
<organism evidence="4 5">
    <name type="scientific">Candidatus Nitrohelix vancouverensis</name>
    <dbReference type="NCBI Taxonomy" id="2705534"/>
    <lineage>
        <taxon>Bacteria</taxon>
        <taxon>Pseudomonadati</taxon>
        <taxon>Nitrospinota/Tectimicrobiota group</taxon>
        <taxon>Nitrospinota</taxon>
        <taxon>Nitrospinia</taxon>
        <taxon>Nitrospinales</taxon>
        <taxon>Nitrospinaceae</taxon>
        <taxon>Candidatus Nitrohelix</taxon>
    </lineage>
</organism>
<dbReference type="EMBL" id="CP048620">
    <property type="protein sequence ID" value="QPJ64689.1"/>
    <property type="molecule type" value="Genomic_DNA"/>
</dbReference>
<feature type="region of interest" description="Disordered" evidence="3">
    <location>
        <begin position="32"/>
        <end position="54"/>
    </location>
</feature>
<proteinExistence type="predicted"/>
<evidence type="ECO:0000256" key="3">
    <source>
        <dbReference type="SAM" id="MobiDB-lite"/>
    </source>
</evidence>
<reference evidence="5" key="1">
    <citation type="submission" date="2020-02" db="EMBL/GenBank/DDBJ databases">
        <title>Genomic and physiological characterization of two novel Nitrospinaceae genera.</title>
        <authorList>
            <person name="Mueller A.J."/>
            <person name="Jung M.-Y."/>
            <person name="Strachan C.R."/>
            <person name="Herbold C.W."/>
            <person name="Kirkegaard R.H."/>
            <person name="Daims H."/>
        </authorList>
    </citation>
    <scope>NUCLEOTIDE SEQUENCE [LARGE SCALE GENOMIC DNA]</scope>
</reference>
<dbReference type="Proteomes" id="UP000594464">
    <property type="component" value="Chromosome"/>
</dbReference>
<evidence type="ECO:0000256" key="1">
    <source>
        <dbReference type="ARBA" id="ARBA00022723"/>
    </source>
</evidence>
<dbReference type="GO" id="GO:0016829">
    <property type="term" value="F:lyase activity"/>
    <property type="evidence" value="ECO:0007669"/>
    <property type="project" value="UniProtKB-KW"/>
</dbReference>
<dbReference type="GO" id="GO:0046872">
    <property type="term" value="F:metal ion binding"/>
    <property type="evidence" value="ECO:0007669"/>
    <property type="project" value="UniProtKB-KW"/>
</dbReference>
<dbReference type="CDD" id="cd03416">
    <property type="entry name" value="CbiX_SirB_N"/>
    <property type="match status" value="1"/>
</dbReference>
<dbReference type="Gene3D" id="3.40.50.1400">
    <property type="match status" value="1"/>
</dbReference>
<sequence>MEQQGVVLIGHGGVPKDFPRELLKKWMDLHKKRPADQAPSQTEMDLENTLRSWPRTPENDPYQFGLEALAEQLRAQLANVELKTAYNEFCQPTIAQAVDALIASGVMNIVLLTTMVTPGGSHAEKEIPEEIRKLKEKYPAAHIDYAWPFDLHKVAEMMKDQIESFQPRA</sequence>
<dbReference type="SUPFAM" id="SSF53800">
    <property type="entry name" value="Chelatase"/>
    <property type="match status" value="1"/>
</dbReference>
<dbReference type="KEGG" id="nva:G3M78_04500"/>
<protein>
    <recommendedName>
        <fullName evidence="6">Sirohydrochlorin cobaltochelatase</fullName>
    </recommendedName>
</protein>
<accession>A0A7T0C184</accession>
<keyword evidence="1" id="KW-0479">Metal-binding</keyword>
<evidence type="ECO:0000313" key="5">
    <source>
        <dbReference type="Proteomes" id="UP000594464"/>
    </source>
</evidence>
<name>A0A7T0C184_9BACT</name>
<dbReference type="AlphaFoldDB" id="A0A7T0C184"/>